<keyword evidence="10" id="KW-1185">Reference proteome</keyword>
<dbReference type="GO" id="GO:0016020">
    <property type="term" value="C:membrane"/>
    <property type="evidence" value="ECO:0007669"/>
    <property type="project" value="InterPro"/>
</dbReference>
<evidence type="ECO:0000313" key="10">
    <source>
        <dbReference type="Proteomes" id="UP000314981"/>
    </source>
</evidence>
<keyword evidence="5 7" id="KW-1015">Disulfide bond</keyword>
<dbReference type="InterPro" id="IPR036772">
    <property type="entry name" value="SRCR-like_dom_sf"/>
</dbReference>
<evidence type="ECO:0000256" key="7">
    <source>
        <dbReference type="PROSITE-ProRule" id="PRU00196"/>
    </source>
</evidence>
<evidence type="ECO:0000256" key="6">
    <source>
        <dbReference type="ARBA" id="ARBA00023180"/>
    </source>
</evidence>
<evidence type="ECO:0000256" key="2">
    <source>
        <dbReference type="ARBA" id="ARBA00022525"/>
    </source>
</evidence>
<dbReference type="FunFam" id="3.10.250.10:FF:000003">
    <property type="entry name" value="Deleted in malignant brain tumors 1"/>
    <property type="match status" value="1"/>
</dbReference>
<dbReference type="PANTHER" id="PTHR19331">
    <property type="entry name" value="SCAVENGER RECEPTOR DOMAIN-CONTAINING"/>
    <property type="match status" value="1"/>
</dbReference>
<feature type="domain" description="SRCR" evidence="8">
    <location>
        <begin position="286"/>
        <end position="386"/>
    </location>
</feature>
<dbReference type="OMA" id="FAFCFRR"/>
<dbReference type="Proteomes" id="UP000314981">
    <property type="component" value="Chromosome 26"/>
</dbReference>
<comment type="subcellular location">
    <subcellularLocation>
        <location evidence="1">Secreted</location>
    </subcellularLocation>
</comment>
<reference evidence="9" key="2">
    <citation type="submission" date="2025-08" db="UniProtKB">
        <authorList>
            <consortium name="Ensembl"/>
        </authorList>
    </citation>
    <scope>IDENTIFICATION</scope>
</reference>
<feature type="disulfide bond" evidence="7">
    <location>
        <begin position="355"/>
        <end position="365"/>
    </location>
</feature>
<evidence type="ECO:0000256" key="3">
    <source>
        <dbReference type="ARBA" id="ARBA00022729"/>
    </source>
</evidence>
<proteinExistence type="predicted"/>
<keyword evidence="4" id="KW-0677">Repeat</keyword>
<sequence>MWAAVCTYMSLSTGCGCEIQSPPKNMSPKRAFLSKQSRCSRYLCFGDAPLGTSFLLVGPTLGNTSVTVDVVISEYVCTIETGSWYLKFACMFGCFSCIRLFVTPRTVARQAPLSMGFSRQEYWSELPCPPPGNLHDPGIEPRSPASPALQAHSLLLSHQGSPFQVSLVNRFGPFIHRVIFLNGDCGSIGGGNRNQECPWWPPTLNEGWQRDRFAFCFRRNTALGQWAGLLDLCLQPHFRAKLEGQSSLEESNNPMTFPSLHSAVTFATEELSTVNPIEGTESGLALRLVNGEHRCQGRVEVLYRGSWGTVCDDSWDTNDANVVCRQLGCGSAISAPGGARFGQGSGPIVLDDVGCSGHETYLWSCSHSPWNSHNCGHSEDASVICSGGSQISWVRFSGGGFLLTF</sequence>
<dbReference type="GO" id="GO:0005615">
    <property type="term" value="C:extracellular space"/>
    <property type="evidence" value="ECO:0007669"/>
    <property type="project" value="TreeGrafter"/>
</dbReference>
<protein>
    <recommendedName>
        <fullName evidence="8">SRCR domain-containing protein</fullName>
    </recommendedName>
</protein>
<dbReference type="Ensembl" id="ENSBIXT00000002956.1">
    <property type="protein sequence ID" value="ENSBIXP00000006855.1"/>
    <property type="gene ID" value="ENSBIXG00000007055.1"/>
</dbReference>
<evidence type="ECO:0000256" key="4">
    <source>
        <dbReference type="ARBA" id="ARBA00022737"/>
    </source>
</evidence>
<evidence type="ECO:0000256" key="5">
    <source>
        <dbReference type="ARBA" id="ARBA00023157"/>
    </source>
</evidence>
<dbReference type="PROSITE" id="PS00420">
    <property type="entry name" value="SRCR_1"/>
    <property type="match status" value="1"/>
</dbReference>
<dbReference type="GO" id="GO:0006952">
    <property type="term" value="P:defense response"/>
    <property type="evidence" value="ECO:0007669"/>
    <property type="project" value="TreeGrafter"/>
</dbReference>
<dbReference type="SMART" id="SM00202">
    <property type="entry name" value="SR"/>
    <property type="match status" value="1"/>
</dbReference>
<name>A0A4W2C2D8_BOBOX</name>
<reference evidence="9 10" key="1">
    <citation type="submission" date="2018-11" db="EMBL/GenBank/DDBJ databases">
        <title>Haplotype-resolved cattle genomes.</title>
        <authorList>
            <person name="Low W.Y."/>
            <person name="Tearle R."/>
            <person name="Bickhart D.M."/>
            <person name="Rosen B.D."/>
            <person name="Koren S."/>
            <person name="Rhie A."/>
            <person name="Hiendleder S."/>
            <person name="Phillippy A.M."/>
            <person name="Smith T.P.L."/>
            <person name="Williams J.L."/>
        </authorList>
    </citation>
    <scope>NUCLEOTIDE SEQUENCE [LARGE SCALE GENOMIC DNA]</scope>
</reference>
<dbReference type="PRINTS" id="PR00258">
    <property type="entry name" value="SPERACTRCPTR"/>
</dbReference>
<reference evidence="9" key="3">
    <citation type="submission" date="2025-09" db="UniProtKB">
        <authorList>
            <consortium name="Ensembl"/>
        </authorList>
    </citation>
    <scope>IDENTIFICATION</scope>
</reference>
<dbReference type="Pfam" id="PF00530">
    <property type="entry name" value="SRCR"/>
    <property type="match status" value="1"/>
</dbReference>
<evidence type="ECO:0000313" key="9">
    <source>
        <dbReference type="Ensembl" id="ENSBIXP00000006855.1"/>
    </source>
</evidence>
<dbReference type="SUPFAM" id="SSF56487">
    <property type="entry name" value="SRCR-like"/>
    <property type="match status" value="1"/>
</dbReference>
<dbReference type="PANTHER" id="PTHR19331:SF22">
    <property type="entry name" value="DELETED IN MALIGNANT BRAIN TUMORS 1 PROTEIN"/>
    <property type="match status" value="1"/>
</dbReference>
<evidence type="ECO:0000259" key="8">
    <source>
        <dbReference type="PROSITE" id="PS50287"/>
    </source>
</evidence>
<keyword evidence="3" id="KW-0732">Signal</keyword>
<keyword evidence="2" id="KW-0964">Secreted</keyword>
<feature type="disulfide bond" evidence="7">
    <location>
        <begin position="324"/>
        <end position="385"/>
    </location>
</feature>
<organism evidence="9 10">
    <name type="scientific">Bos indicus x Bos taurus</name>
    <name type="common">Hybrid cattle</name>
    <dbReference type="NCBI Taxonomy" id="30522"/>
    <lineage>
        <taxon>Eukaryota</taxon>
        <taxon>Metazoa</taxon>
        <taxon>Chordata</taxon>
        <taxon>Craniata</taxon>
        <taxon>Vertebrata</taxon>
        <taxon>Euteleostomi</taxon>
        <taxon>Mammalia</taxon>
        <taxon>Eutheria</taxon>
        <taxon>Laurasiatheria</taxon>
        <taxon>Artiodactyla</taxon>
        <taxon>Ruminantia</taxon>
        <taxon>Pecora</taxon>
        <taxon>Bovidae</taxon>
        <taxon>Bovinae</taxon>
        <taxon>Bos</taxon>
    </lineage>
</organism>
<accession>A0A4W2C2D8</accession>
<dbReference type="InterPro" id="IPR001190">
    <property type="entry name" value="SRCR"/>
</dbReference>
<evidence type="ECO:0000256" key="1">
    <source>
        <dbReference type="ARBA" id="ARBA00004613"/>
    </source>
</evidence>
<dbReference type="Gene3D" id="3.10.250.10">
    <property type="entry name" value="SRCR-like domain"/>
    <property type="match status" value="1"/>
</dbReference>
<dbReference type="GO" id="GO:0031012">
    <property type="term" value="C:extracellular matrix"/>
    <property type="evidence" value="ECO:0007669"/>
    <property type="project" value="TreeGrafter"/>
</dbReference>
<dbReference type="PROSITE" id="PS50287">
    <property type="entry name" value="SRCR_2"/>
    <property type="match status" value="1"/>
</dbReference>
<keyword evidence="6" id="KW-0325">Glycoprotein</keyword>
<feature type="disulfide bond" evidence="7">
    <location>
        <begin position="311"/>
        <end position="375"/>
    </location>
</feature>
<dbReference type="AlphaFoldDB" id="A0A4W2C2D8"/>